<name>F3QYD8_9BACT</name>
<comment type="caution">
    <text evidence="1">The sequence shown here is derived from an EMBL/GenBank/DDBJ whole genome shotgun (WGS) entry which is preliminary data.</text>
</comment>
<dbReference type="AlphaFoldDB" id="F3QYD8"/>
<evidence type="ECO:0000313" key="2">
    <source>
        <dbReference type="Proteomes" id="UP000005546"/>
    </source>
</evidence>
<reference evidence="1 2" key="1">
    <citation type="submission" date="2011-02" db="EMBL/GenBank/DDBJ databases">
        <authorList>
            <person name="Weinstock G."/>
            <person name="Sodergren E."/>
            <person name="Clifton S."/>
            <person name="Fulton L."/>
            <person name="Fulton B."/>
            <person name="Courtney L."/>
            <person name="Fronick C."/>
            <person name="Harrison M."/>
            <person name="Strong C."/>
            <person name="Farmer C."/>
            <person name="Delahaunty K."/>
            <person name="Markovic C."/>
            <person name="Hall O."/>
            <person name="Minx P."/>
            <person name="Tomlinson C."/>
            <person name="Mitreva M."/>
            <person name="Hou S."/>
            <person name="Chen J."/>
            <person name="Wollam A."/>
            <person name="Pepin K.H."/>
            <person name="Johnson M."/>
            <person name="Bhonagiri V."/>
            <person name="Zhang X."/>
            <person name="Suruliraj S."/>
            <person name="Warren W."/>
            <person name="Chinwalla A."/>
            <person name="Mardis E.R."/>
            <person name="Wilson R.K."/>
        </authorList>
    </citation>
    <scope>NUCLEOTIDE SEQUENCE [LARGE SCALE GENOMIC DNA]</scope>
    <source>
        <strain evidence="1 2">YIT 11841</strain>
    </source>
</reference>
<keyword evidence="2" id="KW-1185">Reference proteome</keyword>
<protein>
    <submittedName>
        <fullName evidence="1">Uncharacterized protein</fullName>
    </submittedName>
</protein>
<organism evidence="1 2">
    <name type="scientific">Paraprevotella xylaniphila YIT 11841</name>
    <dbReference type="NCBI Taxonomy" id="762982"/>
    <lineage>
        <taxon>Bacteria</taxon>
        <taxon>Pseudomonadati</taxon>
        <taxon>Bacteroidota</taxon>
        <taxon>Bacteroidia</taxon>
        <taxon>Bacteroidales</taxon>
        <taxon>Prevotellaceae</taxon>
        <taxon>Paraprevotella</taxon>
    </lineage>
</organism>
<dbReference type="HOGENOM" id="CLU_3155833_0_0_10"/>
<proteinExistence type="predicted"/>
<gene>
    <name evidence="1" type="ORF">HMPREF9442_03232</name>
</gene>
<dbReference type="EMBL" id="AFBR01000093">
    <property type="protein sequence ID" value="EGG50485.1"/>
    <property type="molecule type" value="Genomic_DNA"/>
</dbReference>
<dbReference type="STRING" id="762982.HMPREF9442_03232"/>
<dbReference type="Proteomes" id="UP000005546">
    <property type="component" value="Unassembled WGS sequence"/>
</dbReference>
<evidence type="ECO:0000313" key="1">
    <source>
        <dbReference type="EMBL" id="EGG50485.1"/>
    </source>
</evidence>
<accession>F3QYD8</accession>
<sequence>MFQSSFSSPSWQKAMKSSAPNDFSISAERFFVLRQAIFLSQPNEMKHG</sequence>